<evidence type="ECO:0000259" key="4">
    <source>
        <dbReference type="Pfam" id="PF02225"/>
    </source>
</evidence>
<dbReference type="SUPFAM" id="SSF53187">
    <property type="entry name" value="Zn-dependent exopeptidases"/>
    <property type="match status" value="1"/>
</dbReference>
<dbReference type="InterPro" id="IPR003137">
    <property type="entry name" value="PA_domain"/>
</dbReference>
<protein>
    <submittedName>
        <fullName evidence="7">Aminopeptidase S</fullName>
        <ecNumber evidence="7">3.4.11.24</ecNumber>
    </submittedName>
</protein>
<dbReference type="PANTHER" id="PTHR10404">
    <property type="entry name" value="N-ACETYLATED-ALPHA-LINKED ACIDIC DIPEPTIDASE"/>
    <property type="match status" value="1"/>
</dbReference>
<dbReference type="SUPFAM" id="SSF52025">
    <property type="entry name" value="PA domain"/>
    <property type="match status" value="2"/>
</dbReference>
<gene>
    <name evidence="7" type="ORF">OJF2_26260</name>
</gene>
<dbReference type="Proteomes" id="UP000324233">
    <property type="component" value="Chromosome"/>
</dbReference>
<evidence type="ECO:0000313" key="8">
    <source>
        <dbReference type="Proteomes" id="UP000324233"/>
    </source>
</evidence>
<feature type="signal peptide" evidence="3">
    <location>
        <begin position="1"/>
        <end position="21"/>
    </location>
</feature>
<comment type="similarity">
    <text evidence="1">Belongs to the peptidase M28 family. M28B subfamily.</text>
</comment>
<evidence type="ECO:0000259" key="6">
    <source>
        <dbReference type="Pfam" id="PF04389"/>
    </source>
</evidence>
<feature type="domain" description="Peptidase M28" evidence="6">
    <location>
        <begin position="383"/>
        <end position="505"/>
    </location>
</feature>
<dbReference type="PANTHER" id="PTHR10404:SF46">
    <property type="entry name" value="VACUOLAR PROTEIN SORTING-ASSOCIATED PROTEIN 70"/>
    <property type="match status" value="1"/>
</dbReference>
<dbReference type="Pfam" id="PF04389">
    <property type="entry name" value="Peptidase_M28"/>
    <property type="match status" value="1"/>
</dbReference>
<dbReference type="InterPro" id="IPR007365">
    <property type="entry name" value="TFR-like_dimer_dom"/>
</dbReference>
<evidence type="ECO:0000259" key="5">
    <source>
        <dbReference type="Pfam" id="PF04253"/>
    </source>
</evidence>
<proteinExistence type="inferred from homology"/>
<evidence type="ECO:0000256" key="3">
    <source>
        <dbReference type="SAM" id="SignalP"/>
    </source>
</evidence>
<dbReference type="InterPro" id="IPR036757">
    <property type="entry name" value="TFR-like_dimer_dom_sf"/>
</dbReference>
<accession>A0A5B9W0D4</accession>
<keyword evidence="3" id="KW-0732">Signal</keyword>
<dbReference type="CDD" id="cd08022">
    <property type="entry name" value="M28_PSMA_like"/>
    <property type="match status" value="1"/>
</dbReference>
<dbReference type="RefSeq" id="WP_246196521.1">
    <property type="nucleotide sequence ID" value="NZ_CP042997.1"/>
</dbReference>
<evidence type="ECO:0000313" key="7">
    <source>
        <dbReference type="EMBL" id="QEH34092.1"/>
    </source>
</evidence>
<dbReference type="FunFam" id="3.40.630.10:FF:000101">
    <property type="entry name" value="N-acetylated alpha-linked acidic dipeptidase like 1"/>
    <property type="match status" value="1"/>
</dbReference>
<dbReference type="Pfam" id="PF04253">
    <property type="entry name" value="TFR_dimer"/>
    <property type="match status" value="1"/>
</dbReference>
<dbReference type="KEGG" id="agv:OJF2_26260"/>
<dbReference type="InterPro" id="IPR046450">
    <property type="entry name" value="PA_dom_sf"/>
</dbReference>
<dbReference type="InterPro" id="IPR039373">
    <property type="entry name" value="Peptidase_M28B"/>
</dbReference>
<dbReference type="Pfam" id="PF02225">
    <property type="entry name" value="PA"/>
    <property type="match status" value="1"/>
</dbReference>
<dbReference type="AlphaFoldDB" id="A0A5B9W0D4"/>
<keyword evidence="8" id="KW-1185">Reference proteome</keyword>
<dbReference type="Gene3D" id="1.20.930.40">
    <property type="entry name" value="Transferrin receptor-like, dimerisation domain"/>
    <property type="match status" value="1"/>
</dbReference>
<feature type="region of interest" description="Disordered" evidence="2">
    <location>
        <begin position="21"/>
        <end position="44"/>
    </location>
</feature>
<dbReference type="SUPFAM" id="SSF47672">
    <property type="entry name" value="Transferrin receptor-like dimerisation domain"/>
    <property type="match status" value="1"/>
</dbReference>
<feature type="chain" id="PRO_5022955125" evidence="3">
    <location>
        <begin position="22"/>
        <end position="804"/>
    </location>
</feature>
<keyword evidence="7" id="KW-0645">Protease</keyword>
<dbReference type="GO" id="GO:0004177">
    <property type="term" value="F:aminopeptidase activity"/>
    <property type="evidence" value="ECO:0007669"/>
    <property type="project" value="UniProtKB-KW"/>
</dbReference>
<dbReference type="Gene3D" id="3.40.630.10">
    <property type="entry name" value="Zn peptidases"/>
    <property type="match status" value="1"/>
</dbReference>
<dbReference type="EC" id="3.4.11.24" evidence="7"/>
<keyword evidence="7" id="KW-0031">Aminopeptidase</keyword>
<reference evidence="7 8" key="1">
    <citation type="submission" date="2019-08" db="EMBL/GenBank/DDBJ databases">
        <title>Deep-cultivation of Planctomycetes and their phenomic and genomic characterization uncovers novel biology.</title>
        <authorList>
            <person name="Wiegand S."/>
            <person name="Jogler M."/>
            <person name="Boedeker C."/>
            <person name="Pinto D."/>
            <person name="Vollmers J."/>
            <person name="Rivas-Marin E."/>
            <person name="Kohn T."/>
            <person name="Peeters S.H."/>
            <person name="Heuer A."/>
            <person name="Rast P."/>
            <person name="Oberbeckmann S."/>
            <person name="Bunk B."/>
            <person name="Jeske O."/>
            <person name="Meyerdierks A."/>
            <person name="Storesund J.E."/>
            <person name="Kallscheuer N."/>
            <person name="Luecker S."/>
            <person name="Lage O.M."/>
            <person name="Pohl T."/>
            <person name="Merkel B.J."/>
            <person name="Hornburger P."/>
            <person name="Mueller R.-W."/>
            <person name="Bruemmer F."/>
            <person name="Labrenz M."/>
            <person name="Spormann A.M."/>
            <person name="Op den Camp H."/>
            <person name="Overmann J."/>
            <person name="Amann R."/>
            <person name="Jetten M.S.M."/>
            <person name="Mascher T."/>
            <person name="Medema M.H."/>
            <person name="Devos D.P."/>
            <person name="Kaster A.-K."/>
            <person name="Ovreas L."/>
            <person name="Rohde M."/>
            <person name="Galperin M.Y."/>
            <person name="Jogler C."/>
        </authorList>
    </citation>
    <scope>NUCLEOTIDE SEQUENCE [LARGE SCALE GENOMIC DNA]</scope>
    <source>
        <strain evidence="7 8">OJF2</strain>
    </source>
</reference>
<evidence type="ECO:0000256" key="2">
    <source>
        <dbReference type="SAM" id="MobiDB-lite"/>
    </source>
</evidence>
<name>A0A5B9W0D4_9BACT</name>
<dbReference type="Gene3D" id="3.50.30.30">
    <property type="match status" value="1"/>
</dbReference>
<feature type="domain" description="PA" evidence="4">
    <location>
        <begin position="173"/>
        <end position="258"/>
    </location>
</feature>
<dbReference type="EMBL" id="CP042997">
    <property type="protein sequence ID" value="QEH34092.1"/>
    <property type="molecule type" value="Genomic_DNA"/>
</dbReference>
<dbReference type="InterPro" id="IPR007484">
    <property type="entry name" value="Peptidase_M28"/>
</dbReference>
<dbReference type="CDD" id="cd02121">
    <property type="entry name" value="PA_GCPII_like"/>
    <property type="match status" value="1"/>
</dbReference>
<organism evidence="7 8">
    <name type="scientific">Aquisphaera giovannonii</name>
    <dbReference type="NCBI Taxonomy" id="406548"/>
    <lineage>
        <taxon>Bacteria</taxon>
        <taxon>Pseudomonadati</taxon>
        <taxon>Planctomycetota</taxon>
        <taxon>Planctomycetia</taxon>
        <taxon>Isosphaerales</taxon>
        <taxon>Isosphaeraceae</taxon>
        <taxon>Aquisphaera</taxon>
    </lineage>
</organism>
<sequence precursor="true">MRPTRLALIVVISALSPMASSQQIADRRDAGPAPAISADGSYHAESSPIGFLEAGRASYREAEAKALAVPTPESARKWLRELTAEPHPAGSPADYRTAVFVRDRLREWGWDAEIRPLQVLLNYPEGKPALALTKPVMKALALDESPLPSDKDSASSEAFTAFHGYGVSGGAAGQVVYANYGRPEDFDSLEKLGISVKGKIVLARYGGNFRGLKVLNAQKRGATGILIYSDPGDDGYAKGDTYPNGPFRPGSAIQRGSVQFLSLGPGDPSTPNGPSIEGAPRLPIDWRLGFPMDLAPGTPPALASDLGTAWERQTGLKRSDYFATIPSLPISYDTAREIFQVLAGPEAPGGWSGGLPLAYHVGPGPVEASFGIIMDYKIRPIWNVIATVKGAAEPDRWVMLGNHRDAWVFGAVDPSSGSAATLETCRAIGAAVKAGWKPRRTMVYASWDAEEYGLVGSTEWAEEHAAELDAKAAFMLNVDSAVSGRELDMAGGPSLRNLLLDAAQAVVDVRTGKTLREVWVEGRRGAWAAATPLSLHDPLWDTTSAAGHPGLSGFVPQLQPLGSGSDFTVFLDHLGIPCADVGLGGRYGVYHSIYDNFHWMEKFGDPEFLNHATAARLYTAIMMRAASAEVLPFRFTPYGEALRDYVDELRLIAARRARAKFGVPGQAGPQSLEAAESFDGLDRLVASVKAFRDRAAALDRALDRISGEAPAASLNESLVRFERSFLLPGGLAGRTWFKHAVYAPGVTTGYGCWPLPAIRQAVEENRWDALGGPVEETARAIDRASAELGRALGLANRPEGGQPR</sequence>
<feature type="domain" description="Transferrin receptor-like dimerisation" evidence="5">
    <location>
        <begin position="680"/>
        <end position="788"/>
    </location>
</feature>
<evidence type="ECO:0000256" key="1">
    <source>
        <dbReference type="ARBA" id="ARBA00005634"/>
    </source>
</evidence>
<keyword evidence="7" id="KW-0378">Hydrolase</keyword>
<dbReference type="GO" id="GO:0004180">
    <property type="term" value="F:carboxypeptidase activity"/>
    <property type="evidence" value="ECO:0007669"/>
    <property type="project" value="TreeGrafter"/>
</dbReference>